<geneLocation type="plasmid" evidence="2">
    <name>unnamed</name>
</geneLocation>
<organism evidence="2">
    <name type="scientific">Arthrobacter sp. K5</name>
    <dbReference type="NCBI Taxonomy" id="2839623"/>
    <lineage>
        <taxon>Bacteria</taxon>
        <taxon>Bacillati</taxon>
        <taxon>Actinomycetota</taxon>
        <taxon>Actinomycetes</taxon>
        <taxon>Micrococcales</taxon>
        <taxon>Micrococcaceae</taxon>
        <taxon>Arthrobacter</taxon>
    </lineage>
</organism>
<dbReference type="RefSeq" id="WP_353713683.1">
    <property type="nucleotide sequence ID" value="NZ_CP159280.1"/>
</dbReference>
<protein>
    <submittedName>
        <fullName evidence="2">Uncharacterized protein</fullName>
    </submittedName>
</protein>
<reference evidence="2" key="1">
    <citation type="submission" date="2024-06" db="EMBL/GenBank/DDBJ databases">
        <title>Biodegradation of dimethachlon by Arthrobacter sp. K5: mechanistic insights and ecological implications.</title>
        <authorList>
            <person name="Hu S."/>
            <person name="Lu P."/>
        </authorList>
    </citation>
    <scope>NUCLEOTIDE SEQUENCE</scope>
    <source>
        <strain evidence="2">K5</strain>
        <plasmid evidence="2">unnamed</plasmid>
    </source>
</reference>
<gene>
    <name evidence="2" type="ORF">ABRP34_22605</name>
    <name evidence="1" type="ORF">ABRP34_23715</name>
</gene>
<dbReference type="EMBL" id="CP159280">
    <property type="protein sequence ID" value="XCH14009.1"/>
    <property type="molecule type" value="Genomic_DNA"/>
</dbReference>
<evidence type="ECO:0000313" key="2">
    <source>
        <dbReference type="EMBL" id="XCH14010.1"/>
    </source>
</evidence>
<sequence length="71" mass="8317">MLEIRFRARAELKLPARFKRQTSCHIHVAQFGEQTPMVILWKRKLKGWVSDAAHKEFEFKADLFCGTGRKA</sequence>
<proteinExistence type="predicted"/>
<accession>A0AAU8EX74</accession>
<keyword evidence="2" id="KW-0614">Plasmid</keyword>
<dbReference type="AlphaFoldDB" id="A0AAU8EX74"/>
<dbReference type="EMBL" id="CP159280">
    <property type="protein sequence ID" value="XCH14010.1"/>
    <property type="molecule type" value="Genomic_DNA"/>
</dbReference>
<evidence type="ECO:0000313" key="1">
    <source>
        <dbReference type="EMBL" id="XCH14009.1"/>
    </source>
</evidence>
<name>A0AAU8EX74_9MICC</name>